<dbReference type="GO" id="GO:0008830">
    <property type="term" value="F:dTDP-4-dehydrorhamnose 3,5-epimerase activity"/>
    <property type="evidence" value="ECO:0007669"/>
    <property type="project" value="UniProtKB-UniRule"/>
</dbReference>
<evidence type="ECO:0000313" key="8">
    <source>
        <dbReference type="EMBL" id="QCO19931.1"/>
    </source>
</evidence>
<dbReference type="GO" id="GO:0000271">
    <property type="term" value="P:polysaccharide biosynthetic process"/>
    <property type="evidence" value="ECO:0007669"/>
    <property type="project" value="TreeGrafter"/>
</dbReference>
<proteinExistence type="inferred from homology"/>
<dbReference type="SUPFAM" id="SSF51182">
    <property type="entry name" value="RmlC-like cupins"/>
    <property type="match status" value="1"/>
</dbReference>
<comment type="subunit">
    <text evidence="7">Homodimer.</text>
</comment>
<reference evidence="8 9" key="1">
    <citation type="submission" date="2018-09" db="EMBL/GenBank/DDBJ databases">
        <title>Whole genome based analysis of evolution and adaptive divergence in Indian and Brazilian strains of Azospirillum brasilense.</title>
        <authorList>
            <person name="Singh C."/>
            <person name="Tripathi A.K."/>
        </authorList>
    </citation>
    <scope>NUCLEOTIDE SEQUENCE [LARGE SCALE GENOMIC DNA]</scope>
    <source>
        <strain evidence="8 9">MTCC4039</strain>
        <plasmid evidence="8 9">p5</plasmid>
    </source>
</reference>
<dbReference type="PANTHER" id="PTHR21047:SF2">
    <property type="entry name" value="THYMIDINE DIPHOSPHO-4-KETO-RHAMNOSE 3,5-EPIMERASE"/>
    <property type="match status" value="1"/>
</dbReference>
<gene>
    <name evidence="8" type="primary">rfbC</name>
    <name evidence="8" type="ORF">D3869_32315</name>
</gene>
<keyword evidence="8" id="KW-0614">Plasmid</keyword>
<dbReference type="NCBIfam" id="TIGR01221">
    <property type="entry name" value="rmlC"/>
    <property type="match status" value="1"/>
</dbReference>
<evidence type="ECO:0000256" key="5">
    <source>
        <dbReference type="PIRSR" id="PIRSR600888-1"/>
    </source>
</evidence>
<feature type="site" description="Participates in a stacking interaction with the thymidine ring of dTDP-4-oxo-6-deoxyglucose" evidence="6">
    <location>
        <position position="138"/>
    </location>
</feature>
<evidence type="ECO:0000313" key="9">
    <source>
        <dbReference type="Proteomes" id="UP000298693"/>
    </source>
</evidence>
<dbReference type="InterPro" id="IPR000888">
    <property type="entry name" value="RmlC-like"/>
</dbReference>
<evidence type="ECO:0000256" key="3">
    <source>
        <dbReference type="ARBA" id="ARBA00012098"/>
    </source>
</evidence>
<dbReference type="Gene3D" id="2.60.120.10">
    <property type="entry name" value="Jelly Rolls"/>
    <property type="match status" value="1"/>
</dbReference>
<accession>A0A4D8RDI9</accession>
<comment type="catalytic activity">
    <reaction evidence="1 7">
        <text>dTDP-4-dehydro-6-deoxy-alpha-D-glucose = dTDP-4-dehydro-beta-L-rhamnose</text>
        <dbReference type="Rhea" id="RHEA:16969"/>
        <dbReference type="ChEBI" id="CHEBI:57649"/>
        <dbReference type="ChEBI" id="CHEBI:62830"/>
        <dbReference type="EC" id="5.1.3.13"/>
    </reaction>
</comment>
<organism evidence="8 9">
    <name type="scientific">Azospirillum brasilense</name>
    <dbReference type="NCBI Taxonomy" id="192"/>
    <lineage>
        <taxon>Bacteria</taxon>
        <taxon>Pseudomonadati</taxon>
        <taxon>Pseudomonadota</taxon>
        <taxon>Alphaproteobacteria</taxon>
        <taxon>Rhodospirillales</taxon>
        <taxon>Azospirillaceae</taxon>
        <taxon>Azospirillum</taxon>
    </lineage>
</organism>
<evidence type="ECO:0000256" key="2">
    <source>
        <dbReference type="ARBA" id="ARBA00001997"/>
    </source>
</evidence>
<evidence type="ECO:0000256" key="4">
    <source>
        <dbReference type="ARBA" id="ARBA00019595"/>
    </source>
</evidence>
<dbReference type="Proteomes" id="UP000298693">
    <property type="component" value="Plasmid p5"/>
</dbReference>
<protein>
    <recommendedName>
        <fullName evidence="4 7">dTDP-4-dehydrorhamnose 3,5-epimerase</fullName>
        <ecNumber evidence="3 7">5.1.3.13</ecNumber>
    </recommendedName>
    <alternativeName>
        <fullName evidence="7">Thymidine diphospho-4-keto-rhamnose 3,5-epimerase</fullName>
    </alternativeName>
</protein>
<dbReference type="PANTHER" id="PTHR21047">
    <property type="entry name" value="DTDP-6-DEOXY-D-GLUCOSE-3,5 EPIMERASE"/>
    <property type="match status" value="1"/>
</dbReference>
<dbReference type="AlphaFoldDB" id="A0A4D8RDI9"/>
<dbReference type="GO" id="GO:0005829">
    <property type="term" value="C:cytosol"/>
    <property type="evidence" value="ECO:0007669"/>
    <property type="project" value="TreeGrafter"/>
</dbReference>
<dbReference type="GO" id="GO:0019305">
    <property type="term" value="P:dTDP-rhamnose biosynthetic process"/>
    <property type="evidence" value="ECO:0007669"/>
    <property type="project" value="UniProtKB-UniRule"/>
</dbReference>
<keyword evidence="7 8" id="KW-0413">Isomerase</keyword>
<geneLocation type="plasmid" evidence="8">
    <name>p5</name>
</geneLocation>
<sequence length="182" mass="19904">MQVTPTALPDVQRIVPKRFGDARGYFVETWSARTFAGHGLERVWVQDNQSLSAVPGTVRGLHYQLEPQAQTKLVRVLRGRILDVAVDIRRGSPTFGRHVAVELSADGLEQLLVPVGFAHGFCTLEPDTIVAYKVDAFYSHECERAILWNDPALGIAWPSVAGAVVSDKDMVAPPLAAAVDLF</sequence>
<dbReference type="RefSeq" id="WP_137143720.1">
    <property type="nucleotide sequence ID" value="NZ_CP032350.1"/>
</dbReference>
<dbReference type="EC" id="5.1.3.13" evidence="3 7"/>
<comment type="similarity">
    <text evidence="7">Belongs to the dTDP-4-dehydrorhamnose 3,5-epimerase family.</text>
</comment>
<dbReference type="InterPro" id="IPR014710">
    <property type="entry name" value="RmlC-like_jellyroll"/>
</dbReference>
<feature type="active site" description="Proton acceptor" evidence="5">
    <location>
        <position position="62"/>
    </location>
</feature>
<comment type="pathway">
    <text evidence="7">Carbohydrate biosynthesis; dTDP-L-rhamnose biosynthesis.</text>
</comment>
<comment type="function">
    <text evidence="2 7">Catalyzes the epimerization of the C3' and C5'positions of dTDP-6-deoxy-D-xylo-4-hexulose, forming dTDP-6-deoxy-L-lyxo-4-hexulose.</text>
</comment>
<dbReference type="EMBL" id="CP032350">
    <property type="protein sequence ID" value="QCO19931.1"/>
    <property type="molecule type" value="Genomic_DNA"/>
</dbReference>
<evidence type="ECO:0000256" key="6">
    <source>
        <dbReference type="PIRSR" id="PIRSR600888-3"/>
    </source>
</evidence>
<evidence type="ECO:0000256" key="7">
    <source>
        <dbReference type="RuleBase" id="RU364069"/>
    </source>
</evidence>
<dbReference type="UniPathway" id="UPA00124"/>
<dbReference type="InterPro" id="IPR011051">
    <property type="entry name" value="RmlC_Cupin_sf"/>
</dbReference>
<feature type="active site" description="Proton donor" evidence="5">
    <location>
        <position position="132"/>
    </location>
</feature>
<dbReference type="CDD" id="cd00438">
    <property type="entry name" value="cupin_RmlC"/>
    <property type="match status" value="1"/>
</dbReference>
<evidence type="ECO:0000256" key="1">
    <source>
        <dbReference type="ARBA" id="ARBA00001298"/>
    </source>
</evidence>
<name>A0A4D8RDI9_AZOBR</name>
<dbReference type="Pfam" id="PF00908">
    <property type="entry name" value="dTDP_sugar_isom"/>
    <property type="match status" value="1"/>
</dbReference>